<evidence type="ECO:0000313" key="1">
    <source>
        <dbReference type="EMBL" id="KAJ7325809.1"/>
    </source>
</evidence>
<comment type="caution">
    <text evidence="1">The sequence shown here is derived from an EMBL/GenBank/DDBJ whole genome shotgun (WGS) entry which is preliminary data.</text>
</comment>
<keyword evidence="2" id="KW-1185">Reference proteome</keyword>
<dbReference type="Proteomes" id="UP001218218">
    <property type="component" value="Unassembled WGS sequence"/>
</dbReference>
<proteinExistence type="predicted"/>
<accession>A0AAD7EJ09</accession>
<evidence type="ECO:0000313" key="2">
    <source>
        <dbReference type="Proteomes" id="UP001218218"/>
    </source>
</evidence>
<name>A0AAD7EJ09_9AGAR</name>
<protein>
    <submittedName>
        <fullName evidence="1">Uncharacterized protein</fullName>
    </submittedName>
</protein>
<organism evidence="1 2">
    <name type="scientific">Mycena albidolilacea</name>
    <dbReference type="NCBI Taxonomy" id="1033008"/>
    <lineage>
        <taxon>Eukaryota</taxon>
        <taxon>Fungi</taxon>
        <taxon>Dikarya</taxon>
        <taxon>Basidiomycota</taxon>
        <taxon>Agaricomycotina</taxon>
        <taxon>Agaricomycetes</taxon>
        <taxon>Agaricomycetidae</taxon>
        <taxon>Agaricales</taxon>
        <taxon>Marasmiineae</taxon>
        <taxon>Mycenaceae</taxon>
        <taxon>Mycena</taxon>
    </lineage>
</organism>
<gene>
    <name evidence="1" type="ORF">DFH08DRAFT_816886</name>
</gene>
<dbReference type="AlphaFoldDB" id="A0AAD7EJ09"/>
<sequence>MPQLPVSCHGTGTYWKSSHFYPSLLLLTVAPLQVISRVQMVGCVLANLPPEVILTRVRDAGHLNDVSMAVYCGCTRLQPPKKSRLFPRHGPPAMRAKMKALSMIKFIAANIPNIPFRNIETNARRKPQHRSTQSVYALARALFHQNLKGFLIKARMCLSGEVMEKFKGWSSQNTSICQKVCKVSAAHLNKADLEKLKPDVQPGVEVKGESVAKTDVSAHPESSWDTSAHIAFLAPGKDIRLNNQTKEVKLVLRGGIKLLKTVLVIEDPYPPILSHSGLSQPYMLAATKNVPEAVHIKGRLAAMLSDIIEILS</sequence>
<reference evidence="1" key="1">
    <citation type="submission" date="2023-03" db="EMBL/GenBank/DDBJ databases">
        <title>Massive genome expansion in bonnet fungi (Mycena s.s.) driven by repeated elements and novel gene families across ecological guilds.</title>
        <authorList>
            <consortium name="Lawrence Berkeley National Laboratory"/>
            <person name="Harder C.B."/>
            <person name="Miyauchi S."/>
            <person name="Viragh M."/>
            <person name="Kuo A."/>
            <person name="Thoen E."/>
            <person name="Andreopoulos B."/>
            <person name="Lu D."/>
            <person name="Skrede I."/>
            <person name="Drula E."/>
            <person name="Henrissat B."/>
            <person name="Morin E."/>
            <person name="Kohler A."/>
            <person name="Barry K."/>
            <person name="LaButti K."/>
            <person name="Morin E."/>
            <person name="Salamov A."/>
            <person name="Lipzen A."/>
            <person name="Mereny Z."/>
            <person name="Hegedus B."/>
            <person name="Baldrian P."/>
            <person name="Stursova M."/>
            <person name="Weitz H."/>
            <person name="Taylor A."/>
            <person name="Grigoriev I.V."/>
            <person name="Nagy L.G."/>
            <person name="Martin F."/>
            <person name="Kauserud H."/>
        </authorList>
    </citation>
    <scope>NUCLEOTIDE SEQUENCE</scope>
    <source>
        <strain evidence="1">CBHHK002</strain>
    </source>
</reference>
<dbReference type="EMBL" id="JARIHO010000043">
    <property type="protein sequence ID" value="KAJ7325809.1"/>
    <property type="molecule type" value="Genomic_DNA"/>
</dbReference>